<evidence type="ECO:0000256" key="1">
    <source>
        <dbReference type="SAM" id="MobiDB-lite"/>
    </source>
</evidence>
<protein>
    <submittedName>
        <fullName evidence="2">Uncharacterized protein</fullName>
    </submittedName>
</protein>
<reference evidence="2 3" key="1">
    <citation type="journal article" date="2013" name="Nat. Commun.">
        <title>The evolution and pathogenic mechanisms of the rice sheath blight pathogen.</title>
        <authorList>
            <person name="Zheng A."/>
            <person name="Lin R."/>
            <person name="Xu L."/>
            <person name="Qin P."/>
            <person name="Tang C."/>
            <person name="Ai P."/>
            <person name="Zhang D."/>
            <person name="Liu Y."/>
            <person name="Sun Z."/>
            <person name="Feng H."/>
            <person name="Wang Y."/>
            <person name="Chen Y."/>
            <person name="Liang X."/>
            <person name="Fu R."/>
            <person name="Li Q."/>
            <person name="Zhang J."/>
            <person name="Yu X."/>
            <person name="Xie Z."/>
            <person name="Ding L."/>
            <person name="Guan P."/>
            <person name="Tang J."/>
            <person name="Liang Y."/>
            <person name="Wang S."/>
            <person name="Deng Q."/>
            <person name="Li S."/>
            <person name="Zhu J."/>
            <person name="Wang L."/>
            <person name="Liu H."/>
            <person name="Li P."/>
        </authorList>
    </citation>
    <scope>NUCLEOTIDE SEQUENCE [LARGE SCALE GENOMIC DNA]</scope>
    <source>
        <strain evidence="3">AG-1 IA</strain>
    </source>
</reference>
<dbReference type="EMBL" id="AFRT01002643">
    <property type="protein sequence ID" value="ELU37444.1"/>
    <property type="molecule type" value="Genomic_DNA"/>
</dbReference>
<keyword evidence="3" id="KW-1185">Reference proteome</keyword>
<accession>L8WM67</accession>
<comment type="caution">
    <text evidence="2">The sequence shown here is derived from an EMBL/GenBank/DDBJ whole genome shotgun (WGS) entry which is preliminary data.</text>
</comment>
<evidence type="ECO:0000313" key="2">
    <source>
        <dbReference type="EMBL" id="ELU37444.1"/>
    </source>
</evidence>
<sequence length="228" mass="25172">MGAFDPLSTLSISVMRHEQKNIAELTRIGMDLHVWDSGADKSRCPFRAECPSMDDRSSELQQAQSEHEYEPGYSTCPNLGGTTLIPPYRHGAPHNLLEAGKAGGVGNNILGQSVSQQQQTLARPWFTTRDGYCGVAEERRCPIRTGQYARATGFGAVIIQCIHLWLKSLIMPPYAANTHKPAAHRSDLVASTDAQAAIIELGRSGKYVTMRGTFRYFSDQPTSRAERY</sequence>
<proteinExistence type="predicted"/>
<evidence type="ECO:0000313" key="3">
    <source>
        <dbReference type="Proteomes" id="UP000011668"/>
    </source>
</evidence>
<gene>
    <name evidence="2" type="ORF">AG1IA_08526</name>
</gene>
<dbReference type="Proteomes" id="UP000011668">
    <property type="component" value="Unassembled WGS sequence"/>
</dbReference>
<feature type="region of interest" description="Disordered" evidence="1">
    <location>
        <begin position="52"/>
        <end position="72"/>
    </location>
</feature>
<name>L8WM67_THACA</name>
<dbReference type="AlphaFoldDB" id="L8WM67"/>
<dbReference type="HOGENOM" id="CLU_1215503_0_0_1"/>
<organism evidence="2 3">
    <name type="scientific">Thanatephorus cucumeris (strain AG1-IA)</name>
    <name type="common">Rice sheath blight fungus</name>
    <name type="synonym">Rhizoctonia solani</name>
    <dbReference type="NCBI Taxonomy" id="983506"/>
    <lineage>
        <taxon>Eukaryota</taxon>
        <taxon>Fungi</taxon>
        <taxon>Dikarya</taxon>
        <taxon>Basidiomycota</taxon>
        <taxon>Agaricomycotina</taxon>
        <taxon>Agaricomycetes</taxon>
        <taxon>Cantharellales</taxon>
        <taxon>Ceratobasidiaceae</taxon>
        <taxon>Rhizoctonia</taxon>
        <taxon>Rhizoctonia solani AG-1</taxon>
    </lineage>
</organism>